<comment type="caution">
    <text evidence="2">The sequence shown here is derived from an EMBL/GenBank/DDBJ whole genome shotgun (WGS) entry which is preliminary data.</text>
</comment>
<gene>
    <name evidence="2" type="ORF">ROS62_08270</name>
</gene>
<sequence length="92" mass="9930">MTQTEVERRLAAAEQQLSDLRATVAELRVLVGVLMQRAAPGTGGAARAVDGRTPRRGEVRPQLRLIPAQDSVSGQEMDEGLRRVRVARGGGR</sequence>
<organism evidence="2 3">
    <name type="scientific">Streptomyces althioticus subsp. attaecolombicae</name>
    <dbReference type="NCBI Taxonomy" id="3075534"/>
    <lineage>
        <taxon>Bacteria</taxon>
        <taxon>Bacillati</taxon>
        <taxon>Actinomycetota</taxon>
        <taxon>Actinomycetes</taxon>
        <taxon>Kitasatosporales</taxon>
        <taxon>Streptomycetaceae</taxon>
        <taxon>Streptomyces</taxon>
        <taxon>Streptomyces althioticus group</taxon>
    </lineage>
</organism>
<name>A0ABU3HZJ0_9ACTN</name>
<proteinExistence type="predicted"/>
<feature type="coiled-coil region" evidence="1">
    <location>
        <begin position="3"/>
        <end position="30"/>
    </location>
</feature>
<protein>
    <recommendedName>
        <fullName evidence="4">Transposase</fullName>
    </recommendedName>
</protein>
<evidence type="ECO:0008006" key="4">
    <source>
        <dbReference type="Google" id="ProtNLM"/>
    </source>
</evidence>
<dbReference type="Proteomes" id="UP001181313">
    <property type="component" value="Unassembled WGS sequence"/>
</dbReference>
<accession>A0ABU3HZJ0</accession>
<dbReference type="EMBL" id="JAVSGH010000007">
    <property type="protein sequence ID" value="MDT3724884.1"/>
    <property type="molecule type" value="Genomic_DNA"/>
</dbReference>
<evidence type="ECO:0000256" key="1">
    <source>
        <dbReference type="SAM" id="Coils"/>
    </source>
</evidence>
<reference evidence="2" key="1">
    <citation type="submission" date="2024-05" db="EMBL/GenBank/DDBJ databases">
        <title>30 novel species of actinomycetes from the DSMZ collection.</title>
        <authorList>
            <person name="Nouioui I."/>
        </authorList>
    </citation>
    <scope>NUCLEOTIDE SEQUENCE</scope>
    <source>
        <strain evidence="2">DSM 41972</strain>
    </source>
</reference>
<evidence type="ECO:0000313" key="3">
    <source>
        <dbReference type="Proteomes" id="UP001181313"/>
    </source>
</evidence>
<dbReference type="RefSeq" id="WP_093549743.1">
    <property type="nucleotide sequence ID" value="NZ_JAVSGH010000007.1"/>
</dbReference>
<keyword evidence="1" id="KW-0175">Coiled coil</keyword>
<evidence type="ECO:0000313" key="2">
    <source>
        <dbReference type="EMBL" id="MDT3724884.1"/>
    </source>
</evidence>
<keyword evidence="3" id="KW-1185">Reference proteome</keyword>